<keyword evidence="3" id="KW-1185">Reference proteome</keyword>
<sequence>MVDLSGAFEAERLGYDKRGAQPAVVLLALLFLLTITSIMICFRELTVSVFSIAEGEEIDNLKITLSRPRTEGLIPSVGDPSLNGWRTNWLAVPEITAIGQQALEMGTGITEPQLGQVHGEFKTRSRVTDRRIEEMFQELCQELRDGLHTLGGKMNAIDSKMGVMDPCCCSLVFSMPVALPNERHPRVSYTRMTRSTVLEGNGVGKGPTMKDGFTTTRSRMCSSANFQASFSASVFASAYHIWWYSRTVQN</sequence>
<organism evidence="2 3">
    <name type="scientific">Riccia fluitans</name>
    <dbReference type="NCBI Taxonomy" id="41844"/>
    <lineage>
        <taxon>Eukaryota</taxon>
        <taxon>Viridiplantae</taxon>
        <taxon>Streptophyta</taxon>
        <taxon>Embryophyta</taxon>
        <taxon>Marchantiophyta</taxon>
        <taxon>Marchantiopsida</taxon>
        <taxon>Marchantiidae</taxon>
        <taxon>Marchantiales</taxon>
        <taxon>Ricciaceae</taxon>
        <taxon>Riccia</taxon>
    </lineage>
</organism>
<evidence type="ECO:0000313" key="3">
    <source>
        <dbReference type="Proteomes" id="UP001605036"/>
    </source>
</evidence>
<feature type="transmembrane region" description="Helical" evidence="1">
    <location>
        <begin position="20"/>
        <end position="42"/>
    </location>
</feature>
<keyword evidence="1" id="KW-0472">Membrane</keyword>
<reference evidence="2 3" key="1">
    <citation type="submission" date="2024-09" db="EMBL/GenBank/DDBJ databases">
        <title>Chromosome-scale assembly of Riccia fluitans.</title>
        <authorList>
            <person name="Paukszto L."/>
            <person name="Sawicki J."/>
            <person name="Karawczyk K."/>
            <person name="Piernik-Szablinska J."/>
            <person name="Szczecinska M."/>
            <person name="Mazdziarz M."/>
        </authorList>
    </citation>
    <scope>NUCLEOTIDE SEQUENCE [LARGE SCALE GENOMIC DNA]</scope>
    <source>
        <strain evidence="2">Rf_01</strain>
        <tissue evidence="2">Aerial parts of the thallus</tissue>
    </source>
</reference>
<dbReference type="Proteomes" id="UP001605036">
    <property type="component" value="Unassembled WGS sequence"/>
</dbReference>
<gene>
    <name evidence="2" type="ORF">R1flu_027621</name>
</gene>
<comment type="caution">
    <text evidence="2">The sequence shown here is derived from an EMBL/GenBank/DDBJ whole genome shotgun (WGS) entry which is preliminary data.</text>
</comment>
<accession>A0ABD1XK30</accession>
<evidence type="ECO:0000313" key="2">
    <source>
        <dbReference type="EMBL" id="KAL2609048.1"/>
    </source>
</evidence>
<name>A0ABD1XK30_9MARC</name>
<dbReference type="EMBL" id="JBHFFA010000008">
    <property type="protein sequence ID" value="KAL2609048.1"/>
    <property type="molecule type" value="Genomic_DNA"/>
</dbReference>
<evidence type="ECO:0000256" key="1">
    <source>
        <dbReference type="SAM" id="Phobius"/>
    </source>
</evidence>
<protein>
    <submittedName>
        <fullName evidence="2">Uncharacterized protein</fullName>
    </submittedName>
</protein>
<keyword evidence="1" id="KW-1133">Transmembrane helix</keyword>
<dbReference type="AlphaFoldDB" id="A0ABD1XK30"/>
<keyword evidence="1" id="KW-0812">Transmembrane</keyword>
<proteinExistence type="predicted"/>